<dbReference type="EMBL" id="CP003531">
    <property type="protein sequence ID" value="AFK50958.1"/>
    <property type="molecule type" value="Genomic_DNA"/>
</dbReference>
<evidence type="ECO:0000256" key="4">
    <source>
        <dbReference type="HAMAP-Rule" id="MF_00532"/>
    </source>
</evidence>
<dbReference type="RefSeq" id="WP_014737208.1">
    <property type="nucleotide sequence ID" value="NC_017954.1"/>
</dbReference>
<proteinExistence type="inferred from homology"/>
<dbReference type="Proteomes" id="UP000005270">
    <property type="component" value="Chromosome"/>
</dbReference>
<protein>
    <recommendedName>
        <fullName evidence="4">Small ribosomal subunit protein uS9</fullName>
    </recommendedName>
</protein>
<evidence type="ECO:0000313" key="7">
    <source>
        <dbReference type="Proteomes" id="UP000005270"/>
    </source>
</evidence>
<keyword evidence="3 4" id="KW-0687">Ribonucleoprotein</keyword>
<dbReference type="InterPro" id="IPR020568">
    <property type="entry name" value="Ribosomal_Su5_D2-typ_SF"/>
</dbReference>
<gene>
    <name evidence="4" type="primary">rps9</name>
    <name evidence="6" type="ordered locus">TCELL_0533</name>
</gene>
<evidence type="ECO:0000313" key="6">
    <source>
        <dbReference type="EMBL" id="AFK50958.1"/>
    </source>
</evidence>
<dbReference type="GO" id="GO:0003735">
    <property type="term" value="F:structural constituent of ribosome"/>
    <property type="evidence" value="ECO:0007669"/>
    <property type="project" value="UniProtKB-UniRule"/>
</dbReference>
<dbReference type="Gene3D" id="3.30.230.10">
    <property type="match status" value="1"/>
</dbReference>
<dbReference type="NCBIfam" id="TIGR03627">
    <property type="entry name" value="uS9_arch"/>
    <property type="match status" value="1"/>
</dbReference>
<dbReference type="KEGG" id="thg:TCELL_0533"/>
<dbReference type="Pfam" id="PF00380">
    <property type="entry name" value="Ribosomal_S9"/>
    <property type="match status" value="1"/>
</dbReference>
<dbReference type="FunCoup" id="I3TDX0">
    <property type="interactions" value="118"/>
</dbReference>
<dbReference type="SUPFAM" id="SSF54211">
    <property type="entry name" value="Ribosomal protein S5 domain 2-like"/>
    <property type="match status" value="1"/>
</dbReference>
<name>I3TDX0_THEC1</name>
<dbReference type="HOGENOM" id="CLU_046483_4_0_2"/>
<organism evidence="6 7">
    <name type="scientific">Thermogladius calderae (strain DSM 22663 / VKM B-2946 / 1633)</name>
    <dbReference type="NCBI Taxonomy" id="1184251"/>
    <lineage>
        <taxon>Archaea</taxon>
        <taxon>Thermoproteota</taxon>
        <taxon>Thermoprotei</taxon>
        <taxon>Desulfurococcales</taxon>
        <taxon>Desulfurococcaceae</taxon>
        <taxon>Thermogladius</taxon>
    </lineage>
</organism>
<evidence type="ECO:0000256" key="5">
    <source>
        <dbReference type="RuleBase" id="RU003815"/>
    </source>
</evidence>
<evidence type="ECO:0000256" key="2">
    <source>
        <dbReference type="ARBA" id="ARBA00022980"/>
    </source>
</evidence>
<dbReference type="OrthoDB" id="52677at2157"/>
<dbReference type="HAMAP" id="MF_00532_A">
    <property type="entry name" value="Ribosomal_uS9_A"/>
    <property type="match status" value="1"/>
</dbReference>
<dbReference type="eggNOG" id="arCOG04243">
    <property type="taxonomic scope" value="Archaea"/>
</dbReference>
<dbReference type="GO" id="GO:0000462">
    <property type="term" value="P:maturation of SSU-rRNA from tricistronic rRNA transcript (SSU-rRNA, 5.8S rRNA, LSU-rRNA)"/>
    <property type="evidence" value="ECO:0007669"/>
    <property type="project" value="TreeGrafter"/>
</dbReference>
<comment type="similarity">
    <text evidence="1 4 5">Belongs to the universal ribosomal protein uS9 family.</text>
</comment>
<accession>I3TDX0</accession>
<dbReference type="InterPro" id="IPR000754">
    <property type="entry name" value="Ribosomal_uS9"/>
</dbReference>
<dbReference type="GO" id="GO:0006412">
    <property type="term" value="P:translation"/>
    <property type="evidence" value="ECO:0007669"/>
    <property type="project" value="UniProtKB-UniRule"/>
</dbReference>
<dbReference type="InterPro" id="IPR014721">
    <property type="entry name" value="Ribsml_uS5_D2-typ_fold_subgr"/>
</dbReference>
<dbReference type="InterPro" id="IPR020574">
    <property type="entry name" value="Ribosomal_uS9_CS"/>
</dbReference>
<dbReference type="PROSITE" id="PS00360">
    <property type="entry name" value="RIBOSOMAL_S9"/>
    <property type="match status" value="1"/>
</dbReference>
<evidence type="ECO:0000256" key="3">
    <source>
        <dbReference type="ARBA" id="ARBA00023274"/>
    </source>
</evidence>
<dbReference type="STRING" id="1184251.TCELL_0533"/>
<evidence type="ECO:0000256" key="1">
    <source>
        <dbReference type="ARBA" id="ARBA00005251"/>
    </source>
</evidence>
<keyword evidence="7" id="KW-1185">Reference proteome</keyword>
<dbReference type="AlphaFoldDB" id="I3TDX0"/>
<dbReference type="PANTHER" id="PTHR21569:SF16">
    <property type="entry name" value="RIBOSOMAL PROTEIN S16"/>
    <property type="match status" value="1"/>
</dbReference>
<sequence>MSSQEVSGHKIVVSSGKRKTSVAVATIKPGKGRVWVNNVPLEVIPIELAKNKILEPLLLIGDLRNAIDVKVRVRGGGWMSQAEASRIAIARGIVEYFGLEEIKRVYKDYDRHMLSGDPRQTEPEKWGRISARRRWQKSYR</sequence>
<keyword evidence="2 4" id="KW-0689">Ribosomal protein</keyword>
<dbReference type="GO" id="GO:0022627">
    <property type="term" value="C:cytosolic small ribosomal subunit"/>
    <property type="evidence" value="ECO:0007669"/>
    <property type="project" value="UniProtKB-UniRule"/>
</dbReference>
<dbReference type="NCBIfam" id="NF001749">
    <property type="entry name" value="PRK00474.1"/>
    <property type="match status" value="1"/>
</dbReference>
<dbReference type="GeneID" id="13012835"/>
<dbReference type="GO" id="GO:0003723">
    <property type="term" value="F:RNA binding"/>
    <property type="evidence" value="ECO:0007669"/>
    <property type="project" value="TreeGrafter"/>
</dbReference>
<dbReference type="InParanoid" id="I3TDX0"/>
<dbReference type="PANTHER" id="PTHR21569">
    <property type="entry name" value="RIBOSOMAL PROTEIN S9"/>
    <property type="match status" value="1"/>
</dbReference>
<dbReference type="InterPro" id="IPR019958">
    <property type="entry name" value="Ribosomal_uS9_archaeal"/>
</dbReference>
<reference evidence="6 7" key="1">
    <citation type="journal article" date="2012" name="J. Bacteriol.">
        <title>Complete genome sequence of the hyperthermophilic cellulolytic Crenarchaeon 'Thermogladius cellulolyticus' 1633.</title>
        <authorList>
            <person name="Mardanov A.V."/>
            <person name="Kochetkova T.V."/>
            <person name="Beletsky A.V."/>
            <person name="Bonch-Osmolovskaya E.A."/>
            <person name="Ravin N.V."/>
            <person name="Skryabin K.G."/>
        </authorList>
    </citation>
    <scope>NUCLEOTIDE SEQUENCE [LARGE SCALE GENOMIC DNA]</scope>
    <source>
        <strain evidence="7">DSM 22663 / VKM B-2946 / 1633</strain>
    </source>
</reference>